<keyword evidence="3" id="KW-1185">Reference proteome</keyword>
<protein>
    <submittedName>
        <fullName evidence="2">Uncharacterized protein</fullName>
    </submittedName>
</protein>
<dbReference type="InParanoid" id="A0A1V9X872"/>
<dbReference type="AlphaFoldDB" id="A0A1V9X872"/>
<gene>
    <name evidence="2" type="ORF">BIW11_04301</name>
</gene>
<evidence type="ECO:0000313" key="3">
    <source>
        <dbReference type="Proteomes" id="UP000192247"/>
    </source>
</evidence>
<evidence type="ECO:0000256" key="1">
    <source>
        <dbReference type="SAM" id="MobiDB-lite"/>
    </source>
</evidence>
<feature type="region of interest" description="Disordered" evidence="1">
    <location>
        <begin position="1"/>
        <end position="22"/>
    </location>
</feature>
<dbReference type="EMBL" id="MNPL01019989">
    <property type="protein sequence ID" value="OQR69747.1"/>
    <property type="molecule type" value="Genomic_DNA"/>
</dbReference>
<evidence type="ECO:0000313" key="2">
    <source>
        <dbReference type="EMBL" id="OQR69747.1"/>
    </source>
</evidence>
<organism evidence="2 3">
    <name type="scientific">Tropilaelaps mercedesae</name>
    <dbReference type="NCBI Taxonomy" id="418985"/>
    <lineage>
        <taxon>Eukaryota</taxon>
        <taxon>Metazoa</taxon>
        <taxon>Ecdysozoa</taxon>
        <taxon>Arthropoda</taxon>
        <taxon>Chelicerata</taxon>
        <taxon>Arachnida</taxon>
        <taxon>Acari</taxon>
        <taxon>Parasitiformes</taxon>
        <taxon>Mesostigmata</taxon>
        <taxon>Gamasina</taxon>
        <taxon>Dermanyssoidea</taxon>
        <taxon>Laelapidae</taxon>
        <taxon>Tropilaelaps</taxon>
    </lineage>
</organism>
<accession>A0A1V9X872</accession>
<sequence>MCGGNPDTKGTVQQAYEPGDQRTLTSPARVVVAVQDALQVEGRLLLM</sequence>
<proteinExistence type="predicted"/>
<comment type="caution">
    <text evidence="2">The sequence shown here is derived from an EMBL/GenBank/DDBJ whole genome shotgun (WGS) entry which is preliminary data.</text>
</comment>
<reference evidence="2 3" key="1">
    <citation type="journal article" date="2017" name="Gigascience">
        <title>Draft genome of the honey bee ectoparasitic mite, Tropilaelaps mercedesae, is shaped by the parasitic life history.</title>
        <authorList>
            <person name="Dong X."/>
            <person name="Armstrong S.D."/>
            <person name="Xia D."/>
            <person name="Makepeace B.L."/>
            <person name="Darby A.C."/>
            <person name="Kadowaki T."/>
        </authorList>
    </citation>
    <scope>NUCLEOTIDE SEQUENCE [LARGE SCALE GENOMIC DNA]</scope>
    <source>
        <strain evidence="2">Wuxi-XJTLU</strain>
    </source>
</reference>
<name>A0A1V9X872_9ACAR</name>
<dbReference type="Proteomes" id="UP000192247">
    <property type="component" value="Unassembled WGS sequence"/>
</dbReference>